<dbReference type="CDD" id="cd03376">
    <property type="entry name" value="TPP_PFOR_porB_like"/>
    <property type="match status" value="1"/>
</dbReference>
<dbReference type="PANTHER" id="PTHR42897">
    <property type="entry name" value="PYRUVATE SYNTHASE SUBUNIT PORB"/>
    <property type="match status" value="1"/>
</dbReference>
<dbReference type="PANTHER" id="PTHR42897:SF2">
    <property type="entry name" value="PYRUVATE SYNTHASE SUBUNIT PORB"/>
    <property type="match status" value="1"/>
</dbReference>
<dbReference type="SUPFAM" id="SSF52518">
    <property type="entry name" value="Thiamin diphosphate-binding fold (THDP-binding)"/>
    <property type="match status" value="1"/>
</dbReference>
<protein>
    <submittedName>
        <fullName evidence="5">Pyruvate ferredoxin oxidoreductase</fullName>
    </submittedName>
</protein>
<evidence type="ECO:0000256" key="2">
    <source>
        <dbReference type="SAM" id="Coils"/>
    </source>
</evidence>
<keyword evidence="5" id="KW-0670">Pyruvate</keyword>
<keyword evidence="2" id="KW-0175">Coiled coil</keyword>
<feature type="region of interest" description="Disordered" evidence="3">
    <location>
        <begin position="148"/>
        <end position="167"/>
    </location>
</feature>
<name>A0A7V0QQZ6_UNCAE</name>
<organism evidence="5">
    <name type="scientific">Aerophobetes bacterium</name>
    <dbReference type="NCBI Taxonomy" id="2030807"/>
    <lineage>
        <taxon>Bacteria</taxon>
        <taxon>Candidatus Aerophobota</taxon>
    </lineage>
</organism>
<dbReference type="InterPro" id="IPR011766">
    <property type="entry name" value="TPP_enzyme_TPP-bd"/>
</dbReference>
<gene>
    <name evidence="5" type="ORF">ENG47_05720</name>
</gene>
<dbReference type="AlphaFoldDB" id="A0A7V0QQZ6"/>
<dbReference type="GO" id="GO:0030976">
    <property type="term" value="F:thiamine pyrophosphate binding"/>
    <property type="evidence" value="ECO:0007669"/>
    <property type="project" value="InterPro"/>
</dbReference>
<keyword evidence="1" id="KW-0560">Oxidoreductase</keyword>
<feature type="domain" description="Thiamine pyrophosphate enzyme TPP-binding" evidence="4">
    <location>
        <begin position="47"/>
        <end position="215"/>
    </location>
</feature>
<sequence>MPSLKELSKKGELISRGHRLCPGCGAGIIVRQVLLATDVPVVAGCATGCLEVATTIYPYTAWKIPWIHSAFENVAATISGVETAYRALKKKGKIDKDIRFIAFGGDGGTYDIGIQSLSGAIERGHRMLYICYDNEAYMNTGIQRSSASPMGCHTTTTPPGKAIPQGKSENRKDLTQIIAAHHIPYVAQACPAFHMDLIKKVQKALSVDGPSFINILSPCPRGWRYPANKTIEIAKLAVLTGFWPLYEVENGKYRITYKPRKRRPLREFLEAQGRFKHLLREENKQFLERLEREVEAREREIFAKAGEQI</sequence>
<dbReference type="Pfam" id="PF02775">
    <property type="entry name" value="TPP_enzyme_C"/>
    <property type="match status" value="1"/>
</dbReference>
<dbReference type="GO" id="GO:0016491">
    <property type="term" value="F:oxidoreductase activity"/>
    <property type="evidence" value="ECO:0007669"/>
    <property type="project" value="UniProtKB-KW"/>
</dbReference>
<dbReference type="InterPro" id="IPR029061">
    <property type="entry name" value="THDP-binding"/>
</dbReference>
<reference evidence="5" key="1">
    <citation type="journal article" date="2020" name="mSystems">
        <title>Genome- and Community-Level Interaction Insights into Carbon Utilization and Element Cycling Functions of Hydrothermarchaeota in Hydrothermal Sediment.</title>
        <authorList>
            <person name="Zhou Z."/>
            <person name="Liu Y."/>
            <person name="Xu W."/>
            <person name="Pan J."/>
            <person name="Luo Z.H."/>
            <person name="Li M."/>
        </authorList>
    </citation>
    <scope>NUCLEOTIDE SEQUENCE [LARGE SCALE GENOMIC DNA]</scope>
    <source>
        <strain evidence="5">HyVt-219</strain>
    </source>
</reference>
<dbReference type="InterPro" id="IPR051479">
    <property type="entry name" value="PorB-like"/>
</dbReference>
<proteinExistence type="predicted"/>
<dbReference type="Gene3D" id="3.40.50.970">
    <property type="match status" value="2"/>
</dbReference>
<evidence type="ECO:0000259" key="4">
    <source>
        <dbReference type="Pfam" id="PF02775"/>
    </source>
</evidence>
<evidence type="ECO:0000256" key="3">
    <source>
        <dbReference type="SAM" id="MobiDB-lite"/>
    </source>
</evidence>
<dbReference type="Proteomes" id="UP000885660">
    <property type="component" value="Unassembled WGS sequence"/>
</dbReference>
<evidence type="ECO:0000256" key="1">
    <source>
        <dbReference type="ARBA" id="ARBA00023002"/>
    </source>
</evidence>
<evidence type="ECO:0000313" key="5">
    <source>
        <dbReference type="EMBL" id="HDN85231.1"/>
    </source>
</evidence>
<feature type="compositionally biased region" description="Polar residues" evidence="3">
    <location>
        <begin position="148"/>
        <end position="158"/>
    </location>
</feature>
<comment type="caution">
    <text evidence="5">The sequence shown here is derived from an EMBL/GenBank/DDBJ whole genome shotgun (WGS) entry which is preliminary data.</text>
</comment>
<dbReference type="EMBL" id="DRBC01000346">
    <property type="protein sequence ID" value="HDN85231.1"/>
    <property type="molecule type" value="Genomic_DNA"/>
</dbReference>
<feature type="coiled-coil region" evidence="2">
    <location>
        <begin position="280"/>
        <end position="307"/>
    </location>
</feature>
<accession>A0A7V0QQZ6</accession>